<dbReference type="EMBL" id="OR553891">
    <property type="protein sequence ID" value="WNN93701.1"/>
    <property type="molecule type" value="Genomic_DNA"/>
</dbReference>
<accession>A0AA96KHJ0</accession>
<name>A0AA96KHJ0_9CAUD</name>
<reference evidence="2" key="1">
    <citation type="submission" date="2024-05" db="EMBL/GenBank/DDBJ databases">
        <authorList>
            <person name="Garin V.P."/>
            <person name="Arshad I."/>
            <person name="Mak A."/>
            <person name="Orr M.A."/>
            <person name="Cho C."/>
            <person name="Kyla G.P."/>
            <person name="Liu J."/>
            <person name="Peri J.N."/>
            <person name="Esherick S.A."/>
            <person name="Shera S."/>
            <person name="Suani E."/>
            <person name="Faulkner C."/>
            <person name="Bonthala P."/>
            <person name="Wong M.A."/>
            <person name="Yao J."/>
            <person name="Santaolaya C."/>
            <person name="Santos E.A."/>
            <person name="Qin K."/>
            <person name="Yang E."/>
            <person name="Shao S.B."/>
            <person name="Moore J.P."/>
            <person name="Mathkour Y.H."/>
            <person name="Gallagher H.R."/>
            <person name="White L.T."/>
            <person name="Givan S.V."/>
            <person name="Chan R.W."/>
            <person name="Infante A."/>
            <person name="Anand S."/>
            <person name="Almeida T.I."/>
            <person name="De G.A."/>
            <person name="Trinh U.L."/>
            <person name="Bhatt K."/>
            <person name="Sanoyca A.J."/>
            <person name="Chong T."/>
            <person name="Liu R."/>
            <person name="Liang E."/>
            <person name="Castellanos S."/>
            <person name="Chang A.P."/>
            <person name="Stephenson J.C."/>
            <person name="Zorawik M."/>
            <person name="Garza D.R."/>
            <person name="Reddi K."/>
            <person name="Bouklas T."/>
            <person name="Freise A.C."/>
            <person name="Klyczek K."/>
            <person name="Ko C."/>
            <person name="Russell D.A."/>
            <person name="Jacobs-Sera D."/>
            <person name="Hatfull G.F."/>
        </authorList>
    </citation>
    <scope>NUCLEOTIDE SEQUENCE [LARGE SCALE GENOMIC DNA]</scope>
</reference>
<sequence length="73" mass="8471">MNIQGQDPRSALVRVLNAWNDPGPNREYHAARKRQLRRDWPVLATALDILTYIHKPLPAALGRKRSNEYRNLP</sequence>
<protein>
    <submittedName>
        <fullName evidence="1">Uncharacterized protein</fullName>
    </submittedName>
</protein>
<organism evidence="1 2">
    <name type="scientific">Arthrobacter phage CallinAllBarbz</name>
    <dbReference type="NCBI Taxonomy" id="3077790"/>
    <lineage>
        <taxon>Viruses</taxon>
        <taxon>Duplodnaviria</taxon>
        <taxon>Heunggongvirae</taxon>
        <taxon>Uroviricota</taxon>
        <taxon>Caudoviricetes</taxon>
        <taxon>Casidaviridae</taxon>
        <taxon>Baileybluvirus</taxon>
        <taxon>Baileybluvirus callinallbarbz</taxon>
    </lineage>
</organism>
<proteinExistence type="predicted"/>
<evidence type="ECO:0000313" key="1">
    <source>
        <dbReference type="EMBL" id="WNN93701.1"/>
    </source>
</evidence>
<gene>
    <name evidence="1" type="primary">51</name>
    <name evidence="1" type="ORF">SEA_CALLINALLBARBZ_51</name>
</gene>
<dbReference type="Proteomes" id="UP001303520">
    <property type="component" value="Segment"/>
</dbReference>
<keyword evidence="2" id="KW-1185">Reference proteome</keyword>
<evidence type="ECO:0000313" key="2">
    <source>
        <dbReference type="Proteomes" id="UP001303520"/>
    </source>
</evidence>